<accession>A0A0L6JSJ5</accession>
<evidence type="ECO:0000256" key="1">
    <source>
        <dbReference type="ARBA" id="ARBA00022737"/>
    </source>
</evidence>
<proteinExistence type="predicted"/>
<dbReference type="OrthoDB" id="2473368at2"/>
<dbReference type="Pfam" id="PF00395">
    <property type="entry name" value="SLH"/>
    <property type="match status" value="2"/>
</dbReference>
<evidence type="ECO:0000313" key="4">
    <source>
        <dbReference type="Proteomes" id="UP000036923"/>
    </source>
</evidence>
<comment type="caution">
    <text evidence="3">The sequence shown here is derived from an EMBL/GenBank/DDBJ whole genome shotgun (WGS) entry which is preliminary data.</text>
</comment>
<dbReference type="InterPro" id="IPR001119">
    <property type="entry name" value="SLH_dom"/>
</dbReference>
<dbReference type="AlphaFoldDB" id="A0A0L6JSJ5"/>
<gene>
    <name evidence="3" type="ORF">Bccel_4042</name>
</gene>
<reference evidence="4" key="1">
    <citation type="submission" date="2015-07" db="EMBL/GenBank/DDBJ databases">
        <title>Near-Complete Genome Sequence of the Cellulolytic Bacterium Bacteroides (Pseudobacteroides) cellulosolvens ATCC 35603.</title>
        <authorList>
            <person name="Dassa B."/>
            <person name="Utturkar S.M."/>
            <person name="Klingeman D.M."/>
            <person name="Hurt R.A."/>
            <person name="Keller M."/>
            <person name="Xu J."/>
            <person name="Reddy Y.H.K."/>
            <person name="Borovok I."/>
            <person name="Grinberg I.R."/>
            <person name="Lamed R."/>
            <person name="Zhivin O."/>
            <person name="Bayer E.A."/>
            <person name="Brown S.D."/>
        </authorList>
    </citation>
    <scope>NUCLEOTIDE SEQUENCE [LARGE SCALE GENOMIC DNA]</scope>
    <source>
        <strain evidence="4">DSM 2933</strain>
    </source>
</reference>
<keyword evidence="4" id="KW-1185">Reference proteome</keyword>
<protein>
    <recommendedName>
        <fullName evidence="2">SLH domain-containing protein</fullName>
    </recommendedName>
</protein>
<dbReference type="STRING" id="398512.Bccel_4042"/>
<dbReference type="EMBL" id="LGTC01000001">
    <property type="protein sequence ID" value="KNY28768.1"/>
    <property type="molecule type" value="Genomic_DNA"/>
</dbReference>
<dbReference type="eggNOG" id="COG4632">
    <property type="taxonomic scope" value="Bacteria"/>
</dbReference>
<name>A0A0L6JSJ5_9FIRM</name>
<sequence length="719" mass="82357" precursor="true">MKRKISILLSVIMVLSVLFYVNAFAGVDSGLENAVKLVKSKIDIPADYKVFNFSNGTERNKKVWSMDWSTKEGGSAISVTVDEKGNIIRYNNMKPTLGQRTQKLPKLSKQDAKAKADAFIKKVSSEYFSQVRYLENMNRSLMDITYSFNYTRIVNGILFPANYINASVNSDTGEVLSYSAVWSEDAVFPSTEKLISKEEAQKAYIEKLGLDLYYNLIMEDGKKRIYPVYSPKRPLYYIDAITGEKVEVLFDNSPYYGGYEMSFSSIGGLNEKGAMDQVSLTPEEAQAIESVSKIISKEETEKKLRSIKALGITDEYKLLDATIGKDYSDNEGLIWRLNFVKDAKDKLYKDSVNVSIDANTGEIRDFWMNFSNRDNEKAKYDKETAKAAVEKFIKEIEPDKFKEIELDERSNQDEKIALLAGIQSEFRFNYVRKVNGAIFLSNYMSLRFDAVTGKIVSYNMNWDKVEFPSLDKVIPIDKVYSKLFNDVGLQLQYKQSYPQEYLMKFPELGNDKQEIKLVYTLNYEKPSTFDANTGEMLGEDGKPYKGPNKYEYKDIKGHYAEKYIKILAEYGIAFDESEFKPDSKIVQKDFIKILSSIMNFGYGINMLSTKDSKQIDEMYKVMIREGIVKESEKAPDSQVTREDSVKFIIRMLKYDKVADIKGIYNCNYKDKNKINKNLIGYVVIADGLNIIKGSNGYFNPQRSLTRADAFILAYNYLQN</sequence>
<feature type="domain" description="SLH" evidence="2">
    <location>
        <begin position="665"/>
        <end position="719"/>
    </location>
</feature>
<evidence type="ECO:0000259" key="2">
    <source>
        <dbReference type="PROSITE" id="PS51272"/>
    </source>
</evidence>
<dbReference type="Proteomes" id="UP000036923">
    <property type="component" value="Unassembled WGS sequence"/>
</dbReference>
<dbReference type="Pfam" id="PF16244">
    <property type="entry name" value="DUF4901"/>
    <property type="match status" value="2"/>
</dbReference>
<evidence type="ECO:0000313" key="3">
    <source>
        <dbReference type="EMBL" id="KNY28768.1"/>
    </source>
</evidence>
<keyword evidence="1" id="KW-0677">Repeat</keyword>
<dbReference type="InterPro" id="IPR032599">
    <property type="entry name" value="YcdB/YcdC_rep_domain"/>
</dbReference>
<dbReference type="RefSeq" id="WP_036936277.1">
    <property type="nucleotide sequence ID" value="NZ_JQKC01000002.1"/>
</dbReference>
<organism evidence="3 4">
    <name type="scientific">Pseudobacteroides cellulosolvens ATCC 35603 = DSM 2933</name>
    <dbReference type="NCBI Taxonomy" id="398512"/>
    <lineage>
        <taxon>Bacteria</taxon>
        <taxon>Bacillati</taxon>
        <taxon>Bacillota</taxon>
        <taxon>Clostridia</taxon>
        <taxon>Eubacteriales</taxon>
        <taxon>Oscillospiraceae</taxon>
        <taxon>Pseudobacteroides</taxon>
    </lineage>
</organism>
<dbReference type="PROSITE" id="PS51272">
    <property type="entry name" value="SLH"/>
    <property type="match status" value="2"/>
</dbReference>
<feature type="domain" description="SLH" evidence="2">
    <location>
        <begin position="547"/>
        <end position="662"/>
    </location>
</feature>